<accession>A0A1F7VD46</accession>
<evidence type="ECO:0000313" key="1">
    <source>
        <dbReference type="EMBL" id="OGL87914.1"/>
    </source>
</evidence>
<protein>
    <submittedName>
        <fullName evidence="1">Uncharacterized protein</fullName>
    </submittedName>
</protein>
<organism evidence="1 2">
    <name type="scientific">Candidatus Uhrbacteria bacterium RIFCSPLOWO2_02_FULL_49_11</name>
    <dbReference type="NCBI Taxonomy" id="1802409"/>
    <lineage>
        <taxon>Bacteria</taxon>
        <taxon>Candidatus Uhriibacteriota</taxon>
    </lineage>
</organism>
<evidence type="ECO:0000313" key="2">
    <source>
        <dbReference type="Proteomes" id="UP000178264"/>
    </source>
</evidence>
<dbReference type="Proteomes" id="UP000178264">
    <property type="component" value="Unassembled WGS sequence"/>
</dbReference>
<reference evidence="1 2" key="1">
    <citation type="journal article" date="2016" name="Nat. Commun.">
        <title>Thousands of microbial genomes shed light on interconnected biogeochemical processes in an aquifer system.</title>
        <authorList>
            <person name="Anantharaman K."/>
            <person name="Brown C.T."/>
            <person name="Hug L.A."/>
            <person name="Sharon I."/>
            <person name="Castelle C.J."/>
            <person name="Probst A.J."/>
            <person name="Thomas B.C."/>
            <person name="Singh A."/>
            <person name="Wilkins M.J."/>
            <person name="Karaoz U."/>
            <person name="Brodie E.L."/>
            <person name="Williams K.H."/>
            <person name="Hubbard S.S."/>
            <person name="Banfield J.F."/>
        </authorList>
    </citation>
    <scope>NUCLEOTIDE SEQUENCE [LARGE SCALE GENOMIC DNA]</scope>
</reference>
<gene>
    <name evidence="1" type="ORF">A3I42_00285</name>
</gene>
<dbReference type="EMBL" id="MGER01000043">
    <property type="protein sequence ID" value="OGL87914.1"/>
    <property type="molecule type" value="Genomic_DNA"/>
</dbReference>
<sequence>MNDEQWESTIDRIEQKFRISDRKREERGEGEGVVEWVVFMTPQGKVRLERTVKPRVVGEHSERSKRIGSTAVIKKIYDPDDLVSFMRAYLWDEGASSWSEIKGEGFSANL</sequence>
<name>A0A1F7VD46_9BACT</name>
<dbReference type="AlphaFoldDB" id="A0A1F7VD46"/>
<proteinExistence type="predicted"/>
<comment type="caution">
    <text evidence="1">The sequence shown here is derived from an EMBL/GenBank/DDBJ whole genome shotgun (WGS) entry which is preliminary data.</text>
</comment>